<keyword evidence="1" id="KW-0694">RNA-binding</keyword>
<dbReference type="GO" id="GO:0003723">
    <property type="term" value="F:RNA binding"/>
    <property type="evidence" value="ECO:0007669"/>
    <property type="project" value="UniProtKB-UniRule"/>
</dbReference>
<name>E4X0Z6_OIKDI</name>
<dbReference type="InParanoid" id="E4X0Z6"/>
<dbReference type="Gene3D" id="3.30.70.330">
    <property type="match status" value="1"/>
</dbReference>
<accession>E4X0Z6</accession>
<feature type="compositionally biased region" description="Basic and acidic residues" evidence="2">
    <location>
        <begin position="93"/>
        <end position="102"/>
    </location>
</feature>
<evidence type="ECO:0000256" key="1">
    <source>
        <dbReference type="PROSITE-ProRule" id="PRU00176"/>
    </source>
</evidence>
<evidence type="ECO:0000313" key="4">
    <source>
        <dbReference type="EMBL" id="CBY23031.1"/>
    </source>
</evidence>
<dbReference type="CDD" id="cd00590">
    <property type="entry name" value="RRM_SF"/>
    <property type="match status" value="1"/>
</dbReference>
<dbReference type="InterPro" id="IPR012677">
    <property type="entry name" value="Nucleotide-bd_a/b_plait_sf"/>
</dbReference>
<keyword evidence="5" id="KW-1185">Reference proteome</keyword>
<protein>
    <recommendedName>
        <fullName evidence="3">RRM domain-containing protein</fullName>
    </recommendedName>
</protein>
<proteinExistence type="predicted"/>
<feature type="compositionally biased region" description="Basic and acidic residues" evidence="2">
    <location>
        <begin position="153"/>
        <end position="178"/>
    </location>
</feature>
<gene>
    <name evidence="4" type="ORF">GSOID_T00014958001</name>
</gene>
<feature type="domain" description="RRM" evidence="3">
    <location>
        <begin position="2"/>
        <end position="82"/>
    </location>
</feature>
<feature type="compositionally biased region" description="Basic and acidic residues" evidence="2">
    <location>
        <begin position="251"/>
        <end position="280"/>
    </location>
</feature>
<dbReference type="Proteomes" id="UP000001307">
    <property type="component" value="Unassembled WGS sequence"/>
</dbReference>
<feature type="compositionally biased region" description="Acidic residues" evidence="2">
    <location>
        <begin position="361"/>
        <end position="370"/>
    </location>
</feature>
<dbReference type="InterPro" id="IPR000504">
    <property type="entry name" value="RRM_dom"/>
</dbReference>
<feature type="region of interest" description="Disordered" evidence="2">
    <location>
        <begin position="354"/>
        <end position="376"/>
    </location>
</feature>
<evidence type="ECO:0000256" key="2">
    <source>
        <dbReference type="SAM" id="MobiDB-lite"/>
    </source>
</evidence>
<dbReference type="InterPro" id="IPR035979">
    <property type="entry name" value="RBD_domain_sf"/>
</dbReference>
<organism evidence="4 5">
    <name type="scientific">Oikopleura dioica</name>
    <name type="common">Tunicate</name>
    <dbReference type="NCBI Taxonomy" id="34765"/>
    <lineage>
        <taxon>Eukaryota</taxon>
        <taxon>Metazoa</taxon>
        <taxon>Chordata</taxon>
        <taxon>Tunicata</taxon>
        <taxon>Appendicularia</taxon>
        <taxon>Copelata</taxon>
        <taxon>Oikopleuridae</taxon>
        <taxon>Oikopleura</taxon>
    </lineage>
</organism>
<reference evidence="4 5" key="1">
    <citation type="journal article" date="2010" name="Science">
        <title>Plasticity of animal genome architecture unmasked by rapid evolution of a pelagic tunicate.</title>
        <authorList>
            <person name="Denoeud F."/>
            <person name="Henriet S."/>
            <person name="Mungpakdee S."/>
            <person name="Aury J.M."/>
            <person name="Da Silva C."/>
            <person name="Brinkmann H."/>
            <person name="Mikhaleva J."/>
            <person name="Olsen L.C."/>
            <person name="Jubin C."/>
            <person name="Canestro C."/>
            <person name="Bouquet J.M."/>
            <person name="Danks G."/>
            <person name="Poulain J."/>
            <person name="Campsteijn C."/>
            <person name="Adamski M."/>
            <person name="Cross I."/>
            <person name="Yadetie F."/>
            <person name="Muffato M."/>
            <person name="Louis A."/>
            <person name="Butcher S."/>
            <person name="Tsagkogeorga G."/>
            <person name="Konrad A."/>
            <person name="Singh S."/>
            <person name="Jensen M.F."/>
            <person name="Cong E.H."/>
            <person name="Eikeseth-Otteraa H."/>
            <person name="Noel B."/>
            <person name="Anthouard V."/>
            <person name="Porcel B.M."/>
            <person name="Kachouri-Lafond R."/>
            <person name="Nishino A."/>
            <person name="Ugolini M."/>
            <person name="Chourrout P."/>
            <person name="Nishida H."/>
            <person name="Aasland R."/>
            <person name="Huzurbazar S."/>
            <person name="Westhof E."/>
            <person name="Delsuc F."/>
            <person name="Lehrach H."/>
            <person name="Reinhardt R."/>
            <person name="Weissenbach J."/>
            <person name="Roy S.W."/>
            <person name="Artiguenave F."/>
            <person name="Postlethwait J.H."/>
            <person name="Manak J.R."/>
            <person name="Thompson E.M."/>
            <person name="Jaillon O."/>
            <person name="Du Pasquier L."/>
            <person name="Boudinot P."/>
            <person name="Liberles D.A."/>
            <person name="Volff J.N."/>
            <person name="Philippe H."/>
            <person name="Lenhard B."/>
            <person name="Roest Crollius H."/>
            <person name="Wincker P."/>
            <person name="Chourrout D."/>
        </authorList>
    </citation>
    <scope>NUCLEOTIDE SEQUENCE [LARGE SCALE GENOMIC DNA]</scope>
</reference>
<dbReference type="SUPFAM" id="SSF54928">
    <property type="entry name" value="RNA-binding domain, RBD"/>
    <property type="match status" value="1"/>
</dbReference>
<dbReference type="PROSITE" id="PS50102">
    <property type="entry name" value="RRM"/>
    <property type="match status" value="1"/>
</dbReference>
<feature type="compositionally biased region" description="Acidic residues" evidence="2">
    <location>
        <begin position="297"/>
        <end position="307"/>
    </location>
</feature>
<dbReference type="AlphaFoldDB" id="E4X0Z6"/>
<feature type="compositionally biased region" description="Low complexity" evidence="2">
    <location>
        <begin position="116"/>
        <end position="125"/>
    </location>
</feature>
<evidence type="ECO:0000259" key="3">
    <source>
        <dbReference type="PROSITE" id="PS50102"/>
    </source>
</evidence>
<feature type="region of interest" description="Disordered" evidence="2">
    <location>
        <begin position="93"/>
        <end position="308"/>
    </location>
</feature>
<dbReference type="OrthoDB" id="21643at2759"/>
<sequence length="458" mass="53327">MPRVYLKNFPDAAGELEIRRFFQKYSGDIERVNIVEKKNGEVVISRFAFLQIREESANLSKLLREHGREWDGIAIEVKQAKESFRERAAKLRQEKKEVENKENFQAPFKAAKFENDSSSSSSEDSSSSDEEETENKMNKLAEASKLLKQKLSQRKESAKAKTHGDERRKEALSEREARFQQMKKAKPSGTKVRFDSSDEDEEDEQAGKQLDLLNGSGSEDEEMEPDFSSKMRPEFGDASGAGLFQMEQNFNDDRFRLDEHFKDDERLQEKVSRQKQQELRARRKREFQNTTYNPYQSDDDSENEEDAFDRHQFTNLKAPQISAGTHYGVKNLDIGIEEENDEEKPAAGFSLLSMFDRPDGQDEEDVENGDEQVKSNAAVRKAPPQIKKVFLGGEREEMNYNFYQTYDLQKFKVDKAKVAEERRALRQKSKQDYYNIARRHKVTKLGHDALLEKLFQWW</sequence>
<dbReference type="EMBL" id="FN653020">
    <property type="protein sequence ID" value="CBY23031.1"/>
    <property type="molecule type" value="Genomic_DNA"/>
</dbReference>
<evidence type="ECO:0000313" key="5">
    <source>
        <dbReference type="Proteomes" id="UP000001307"/>
    </source>
</evidence>